<proteinExistence type="predicted"/>
<name>A0ABR1TW55_9PEZI</name>
<sequence length="226" mass="25040">MILLPCADGRRSGLVWSTEKFIYVGRNLDTSLQSRRTWAGCGLQALLGCYWLSSALSSTNHRPFETSLVSDLAQRLNQRPKTKHHRKTIPLLSPPFGRIFAPVFDSSRCNCSQSDRADLQYLYEVLAVAGEAGGLKSETCFNQRAVVVPKDWRTPQPPRISQASEPQDLQSRSPLQLWPMAYPTRSGVVGVLADRPMAFEPLSPPTDLPGATRASSETLVPFLPFP</sequence>
<dbReference type="Proteomes" id="UP001480595">
    <property type="component" value="Unassembled WGS sequence"/>
</dbReference>
<comment type="caution">
    <text evidence="2">The sequence shown here is derived from an EMBL/GenBank/DDBJ whole genome shotgun (WGS) entry which is preliminary data.</text>
</comment>
<evidence type="ECO:0000256" key="1">
    <source>
        <dbReference type="SAM" id="MobiDB-lite"/>
    </source>
</evidence>
<keyword evidence="3" id="KW-1185">Reference proteome</keyword>
<protein>
    <submittedName>
        <fullName evidence="2">Uncharacterized protein</fullName>
    </submittedName>
</protein>
<organism evidence="2 3">
    <name type="scientific">Apiospora phragmitis</name>
    <dbReference type="NCBI Taxonomy" id="2905665"/>
    <lineage>
        <taxon>Eukaryota</taxon>
        <taxon>Fungi</taxon>
        <taxon>Dikarya</taxon>
        <taxon>Ascomycota</taxon>
        <taxon>Pezizomycotina</taxon>
        <taxon>Sordariomycetes</taxon>
        <taxon>Xylariomycetidae</taxon>
        <taxon>Amphisphaeriales</taxon>
        <taxon>Apiosporaceae</taxon>
        <taxon>Apiospora</taxon>
    </lineage>
</organism>
<evidence type="ECO:0000313" key="2">
    <source>
        <dbReference type="EMBL" id="KAK8049954.1"/>
    </source>
</evidence>
<feature type="region of interest" description="Disordered" evidence="1">
    <location>
        <begin position="152"/>
        <end position="171"/>
    </location>
</feature>
<feature type="compositionally biased region" description="Polar residues" evidence="1">
    <location>
        <begin position="159"/>
        <end position="171"/>
    </location>
</feature>
<accession>A0ABR1TW55</accession>
<reference evidence="2 3" key="1">
    <citation type="submission" date="2023-01" db="EMBL/GenBank/DDBJ databases">
        <title>Analysis of 21 Apiospora genomes using comparative genomics revels a genus with tremendous synthesis potential of carbohydrate active enzymes and secondary metabolites.</title>
        <authorList>
            <person name="Sorensen T."/>
        </authorList>
    </citation>
    <scope>NUCLEOTIDE SEQUENCE [LARGE SCALE GENOMIC DNA]</scope>
    <source>
        <strain evidence="2 3">CBS 135458</strain>
    </source>
</reference>
<dbReference type="RefSeq" id="XP_066712203.1">
    <property type="nucleotide sequence ID" value="XM_066863093.1"/>
</dbReference>
<gene>
    <name evidence="2" type="ORF">PG994_011684</name>
</gene>
<evidence type="ECO:0000313" key="3">
    <source>
        <dbReference type="Proteomes" id="UP001480595"/>
    </source>
</evidence>
<dbReference type="GeneID" id="92096156"/>
<dbReference type="EMBL" id="JAQQWL010000011">
    <property type="protein sequence ID" value="KAK8049954.1"/>
    <property type="molecule type" value="Genomic_DNA"/>
</dbReference>